<reference evidence="2" key="2">
    <citation type="journal article" date="2015" name="Fish Shellfish Immunol.">
        <title>Early steps in the European eel (Anguilla anguilla)-Vibrio vulnificus interaction in the gills: Role of the RtxA13 toxin.</title>
        <authorList>
            <person name="Callol A."/>
            <person name="Pajuelo D."/>
            <person name="Ebbesson L."/>
            <person name="Teles M."/>
            <person name="MacKenzie S."/>
            <person name="Amaro C."/>
        </authorList>
    </citation>
    <scope>NUCLEOTIDE SEQUENCE</scope>
</reference>
<evidence type="ECO:0000313" key="2">
    <source>
        <dbReference type="EMBL" id="JAH42778.1"/>
    </source>
</evidence>
<proteinExistence type="predicted"/>
<dbReference type="EMBL" id="GBXM01065799">
    <property type="protein sequence ID" value="JAH42778.1"/>
    <property type="molecule type" value="Transcribed_RNA"/>
</dbReference>
<reference evidence="2" key="1">
    <citation type="submission" date="2014-11" db="EMBL/GenBank/DDBJ databases">
        <authorList>
            <person name="Amaro Gonzalez C."/>
        </authorList>
    </citation>
    <scope>NUCLEOTIDE SEQUENCE</scope>
</reference>
<keyword evidence="1" id="KW-1133">Transmembrane helix</keyword>
<evidence type="ECO:0000256" key="1">
    <source>
        <dbReference type="SAM" id="Phobius"/>
    </source>
</evidence>
<accession>A0A0E9SQK6</accession>
<keyword evidence="1" id="KW-0472">Membrane</keyword>
<organism evidence="2">
    <name type="scientific">Anguilla anguilla</name>
    <name type="common">European freshwater eel</name>
    <name type="synonym">Muraena anguilla</name>
    <dbReference type="NCBI Taxonomy" id="7936"/>
    <lineage>
        <taxon>Eukaryota</taxon>
        <taxon>Metazoa</taxon>
        <taxon>Chordata</taxon>
        <taxon>Craniata</taxon>
        <taxon>Vertebrata</taxon>
        <taxon>Euteleostomi</taxon>
        <taxon>Actinopterygii</taxon>
        <taxon>Neopterygii</taxon>
        <taxon>Teleostei</taxon>
        <taxon>Anguilliformes</taxon>
        <taxon>Anguillidae</taxon>
        <taxon>Anguilla</taxon>
    </lineage>
</organism>
<dbReference type="AlphaFoldDB" id="A0A0E9SQK6"/>
<keyword evidence="1" id="KW-0812">Transmembrane</keyword>
<sequence>MSRFGVFALQKPFFLMGPTSIFEEFFNNYTFLFSVLFLLIRNRSFFFLKQSFVKHILYRTSQL</sequence>
<name>A0A0E9SQK6_ANGAN</name>
<protein>
    <submittedName>
        <fullName evidence="2">Uncharacterized protein</fullName>
    </submittedName>
</protein>
<feature type="transmembrane region" description="Helical" evidence="1">
    <location>
        <begin position="20"/>
        <end position="40"/>
    </location>
</feature>